<gene>
    <name evidence="10" type="ORF">FJU11_13710</name>
</gene>
<evidence type="ECO:0000256" key="7">
    <source>
        <dbReference type="ARBA" id="ARBA00022967"/>
    </source>
</evidence>
<evidence type="ECO:0000256" key="3">
    <source>
        <dbReference type="ARBA" id="ARBA00022448"/>
    </source>
</evidence>
<evidence type="ECO:0000256" key="2">
    <source>
        <dbReference type="ARBA" id="ARBA00005417"/>
    </source>
</evidence>
<keyword evidence="7" id="KW-1278">Translocase</keyword>
<sequence>MSDSAPLFELDGVSYAYRNTPGLDGLDLTVRSGERLALVGANGSGKSTLLKLLAGLIFADHGSVRAFDEALDEDLFADEDRAIAFRRRVGLVFQNPDIQLFSPTVFDELAFGPLQLGWPPEEIRSQITATLERFEIAHLGDRAPHRLSGGEKKRVALACVLISEPQVLLLDEPTAALDPQSADAVVAFLQAERSQDRTIVLATHDLDRIEAVADRVVVLDHGKIVASGSPGAILDDTALLARSRLLHTRPA</sequence>
<keyword evidence="6 10" id="KW-0067">ATP-binding</keyword>
<dbReference type="EMBL" id="VHLH01000027">
    <property type="protein sequence ID" value="TPW26661.1"/>
    <property type="molecule type" value="Genomic_DNA"/>
</dbReference>
<evidence type="ECO:0000259" key="9">
    <source>
        <dbReference type="PROSITE" id="PS50893"/>
    </source>
</evidence>
<dbReference type="GO" id="GO:0042626">
    <property type="term" value="F:ATPase-coupled transmembrane transporter activity"/>
    <property type="evidence" value="ECO:0007669"/>
    <property type="project" value="TreeGrafter"/>
</dbReference>
<dbReference type="Gene3D" id="3.40.50.300">
    <property type="entry name" value="P-loop containing nucleotide triphosphate hydrolases"/>
    <property type="match status" value="1"/>
</dbReference>
<dbReference type="PROSITE" id="PS50893">
    <property type="entry name" value="ABC_TRANSPORTER_2"/>
    <property type="match status" value="1"/>
</dbReference>
<comment type="subcellular location">
    <subcellularLocation>
        <location evidence="1">Cell membrane</location>
        <topology evidence="1">Peripheral membrane protein</topology>
    </subcellularLocation>
</comment>
<dbReference type="OrthoDB" id="9782163at2"/>
<dbReference type="InterPro" id="IPR027417">
    <property type="entry name" value="P-loop_NTPase"/>
</dbReference>
<dbReference type="GO" id="GO:0043190">
    <property type="term" value="C:ATP-binding cassette (ABC) transporter complex"/>
    <property type="evidence" value="ECO:0007669"/>
    <property type="project" value="TreeGrafter"/>
</dbReference>
<evidence type="ECO:0000256" key="6">
    <source>
        <dbReference type="ARBA" id="ARBA00022840"/>
    </source>
</evidence>
<comment type="caution">
    <text evidence="10">The sequence shown here is derived from an EMBL/GenBank/DDBJ whole genome shotgun (WGS) entry which is preliminary data.</text>
</comment>
<evidence type="ECO:0000313" key="10">
    <source>
        <dbReference type="EMBL" id="TPW26661.1"/>
    </source>
</evidence>
<dbReference type="CDD" id="cd03225">
    <property type="entry name" value="ABC_cobalt_CbiO_domain1"/>
    <property type="match status" value="1"/>
</dbReference>
<dbReference type="PANTHER" id="PTHR43553:SF27">
    <property type="entry name" value="ENERGY-COUPLING FACTOR TRANSPORTER ATP-BINDING PROTEIN ECFA2"/>
    <property type="match status" value="1"/>
</dbReference>
<comment type="similarity">
    <text evidence="2">Belongs to the ABC transporter superfamily.</text>
</comment>
<dbReference type="GO" id="GO:0016887">
    <property type="term" value="F:ATP hydrolysis activity"/>
    <property type="evidence" value="ECO:0007669"/>
    <property type="project" value="InterPro"/>
</dbReference>
<dbReference type="PROSITE" id="PS00211">
    <property type="entry name" value="ABC_TRANSPORTER_1"/>
    <property type="match status" value="1"/>
</dbReference>
<keyword evidence="3" id="KW-0813">Transport</keyword>
<dbReference type="InterPro" id="IPR050095">
    <property type="entry name" value="ECF_ABC_transporter_ATP-bd"/>
</dbReference>
<evidence type="ECO:0000256" key="4">
    <source>
        <dbReference type="ARBA" id="ARBA00022475"/>
    </source>
</evidence>
<dbReference type="GO" id="GO:0005524">
    <property type="term" value="F:ATP binding"/>
    <property type="evidence" value="ECO:0007669"/>
    <property type="project" value="UniProtKB-KW"/>
</dbReference>
<dbReference type="GO" id="GO:0000041">
    <property type="term" value="P:transition metal ion transport"/>
    <property type="evidence" value="ECO:0007669"/>
    <property type="project" value="UniProtKB-ARBA"/>
</dbReference>
<dbReference type="Pfam" id="PF00005">
    <property type="entry name" value="ABC_tran"/>
    <property type="match status" value="1"/>
</dbReference>
<keyword evidence="8" id="KW-0472">Membrane</keyword>
<dbReference type="FunFam" id="3.40.50.300:FF:000224">
    <property type="entry name" value="Energy-coupling factor transporter ATP-binding protein EcfA"/>
    <property type="match status" value="1"/>
</dbReference>
<reference evidence="10 11" key="1">
    <citation type="submission" date="2019-06" db="EMBL/GenBank/DDBJ databases">
        <authorList>
            <person name="Li M."/>
        </authorList>
    </citation>
    <scope>NUCLEOTIDE SEQUENCE [LARGE SCALE GENOMIC DNA]</scope>
    <source>
        <strain evidence="10 11">BGMRC6574</strain>
    </source>
</reference>
<protein>
    <submittedName>
        <fullName evidence="10">ABC transporter ATP-binding protein</fullName>
    </submittedName>
</protein>
<keyword evidence="4" id="KW-1003">Cell membrane</keyword>
<dbReference type="InterPro" id="IPR003439">
    <property type="entry name" value="ABC_transporter-like_ATP-bd"/>
</dbReference>
<organism evidence="10 11">
    <name type="scientific">Pararhizobium mangrovi</name>
    <dbReference type="NCBI Taxonomy" id="2590452"/>
    <lineage>
        <taxon>Bacteria</taxon>
        <taxon>Pseudomonadati</taxon>
        <taxon>Pseudomonadota</taxon>
        <taxon>Alphaproteobacteria</taxon>
        <taxon>Hyphomicrobiales</taxon>
        <taxon>Rhizobiaceae</taxon>
        <taxon>Rhizobium/Agrobacterium group</taxon>
        <taxon>Pararhizobium</taxon>
    </lineage>
</organism>
<accession>A0A506U0E1</accession>
<dbReference type="Proteomes" id="UP000320314">
    <property type="component" value="Unassembled WGS sequence"/>
</dbReference>
<keyword evidence="5" id="KW-0547">Nucleotide-binding</keyword>
<dbReference type="InterPro" id="IPR003593">
    <property type="entry name" value="AAA+_ATPase"/>
</dbReference>
<evidence type="ECO:0000256" key="1">
    <source>
        <dbReference type="ARBA" id="ARBA00004202"/>
    </source>
</evidence>
<keyword evidence="11" id="KW-1185">Reference proteome</keyword>
<evidence type="ECO:0000313" key="11">
    <source>
        <dbReference type="Proteomes" id="UP000320314"/>
    </source>
</evidence>
<proteinExistence type="inferred from homology"/>
<evidence type="ECO:0000256" key="5">
    <source>
        <dbReference type="ARBA" id="ARBA00022741"/>
    </source>
</evidence>
<dbReference type="InterPro" id="IPR017871">
    <property type="entry name" value="ABC_transporter-like_CS"/>
</dbReference>
<feature type="domain" description="ABC transporter" evidence="9">
    <location>
        <begin position="8"/>
        <end position="246"/>
    </location>
</feature>
<evidence type="ECO:0000256" key="8">
    <source>
        <dbReference type="ARBA" id="ARBA00023136"/>
    </source>
</evidence>
<dbReference type="SUPFAM" id="SSF52540">
    <property type="entry name" value="P-loop containing nucleoside triphosphate hydrolases"/>
    <property type="match status" value="1"/>
</dbReference>
<name>A0A506U0E1_9HYPH</name>
<dbReference type="AlphaFoldDB" id="A0A506U0E1"/>
<dbReference type="SMART" id="SM00382">
    <property type="entry name" value="AAA"/>
    <property type="match status" value="1"/>
</dbReference>
<dbReference type="PANTHER" id="PTHR43553">
    <property type="entry name" value="HEAVY METAL TRANSPORTER"/>
    <property type="match status" value="1"/>
</dbReference>
<dbReference type="InterPro" id="IPR015856">
    <property type="entry name" value="ABC_transpr_CbiO/EcfA_su"/>
</dbReference>
<dbReference type="RefSeq" id="WP_141167640.1">
    <property type="nucleotide sequence ID" value="NZ_VHLH01000027.1"/>
</dbReference>